<evidence type="ECO:0000256" key="1">
    <source>
        <dbReference type="SAM" id="Phobius"/>
    </source>
</evidence>
<evidence type="ECO:0000313" key="3">
    <source>
        <dbReference type="Proteomes" id="UP000000763"/>
    </source>
</evidence>
<keyword evidence="1" id="KW-0472">Membrane</keyword>
<reference evidence="3" key="2">
    <citation type="journal article" date="2008" name="Nucleic Acids Res.">
        <title>The rice annotation project database (RAP-DB): 2008 update.</title>
        <authorList>
            <consortium name="The rice annotation project (RAP)"/>
        </authorList>
    </citation>
    <scope>GENOME REANNOTATION</scope>
    <source>
        <strain evidence="3">cv. Nipponbare</strain>
    </source>
</reference>
<keyword evidence="1" id="KW-0812">Transmembrane</keyword>
<dbReference type="EMBL" id="AL662962">
    <property type="protein sequence ID" value="CAE04474.3"/>
    <property type="molecule type" value="Genomic_DNA"/>
</dbReference>
<reference evidence="3" key="1">
    <citation type="journal article" date="2005" name="Nature">
        <title>The map-based sequence of the rice genome.</title>
        <authorList>
            <consortium name="International rice genome sequencing project (IRGSP)"/>
            <person name="Matsumoto T."/>
            <person name="Wu J."/>
            <person name="Kanamori H."/>
            <person name="Katayose Y."/>
            <person name="Fujisawa M."/>
            <person name="Namiki N."/>
            <person name="Mizuno H."/>
            <person name="Yamamoto K."/>
            <person name="Antonio B.A."/>
            <person name="Baba T."/>
            <person name="Sakata K."/>
            <person name="Nagamura Y."/>
            <person name="Aoki H."/>
            <person name="Arikawa K."/>
            <person name="Arita K."/>
            <person name="Bito T."/>
            <person name="Chiden Y."/>
            <person name="Fujitsuka N."/>
            <person name="Fukunaka R."/>
            <person name="Hamada M."/>
            <person name="Harada C."/>
            <person name="Hayashi A."/>
            <person name="Hijishita S."/>
            <person name="Honda M."/>
            <person name="Hosokawa S."/>
            <person name="Ichikawa Y."/>
            <person name="Idonuma A."/>
            <person name="Iijima M."/>
            <person name="Ikeda M."/>
            <person name="Ikeno M."/>
            <person name="Ito K."/>
            <person name="Ito S."/>
            <person name="Ito T."/>
            <person name="Ito Y."/>
            <person name="Ito Y."/>
            <person name="Iwabuchi A."/>
            <person name="Kamiya K."/>
            <person name="Karasawa W."/>
            <person name="Kurita K."/>
            <person name="Katagiri S."/>
            <person name="Kikuta A."/>
            <person name="Kobayashi H."/>
            <person name="Kobayashi N."/>
            <person name="Machita K."/>
            <person name="Maehara T."/>
            <person name="Masukawa M."/>
            <person name="Mizubayashi T."/>
            <person name="Mukai Y."/>
            <person name="Nagasaki H."/>
            <person name="Nagata Y."/>
            <person name="Naito S."/>
            <person name="Nakashima M."/>
            <person name="Nakama Y."/>
            <person name="Nakamichi Y."/>
            <person name="Nakamura M."/>
            <person name="Meguro A."/>
            <person name="Negishi M."/>
            <person name="Ohta I."/>
            <person name="Ohta T."/>
            <person name="Okamoto M."/>
            <person name="Ono N."/>
            <person name="Saji S."/>
            <person name="Sakaguchi M."/>
            <person name="Sakai K."/>
            <person name="Shibata M."/>
            <person name="Shimokawa T."/>
            <person name="Song J."/>
            <person name="Takazaki Y."/>
            <person name="Terasawa K."/>
            <person name="Tsugane M."/>
            <person name="Tsuji K."/>
            <person name="Ueda S."/>
            <person name="Waki K."/>
            <person name="Yamagata H."/>
            <person name="Yamamoto M."/>
            <person name="Yamamoto S."/>
            <person name="Yamane H."/>
            <person name="Yoshiki S."/>
            <person name="Yoshihara R."/>
            <person name="Yukawa K."/>
            <person name="Zhong H."/>
            <person name="Yano M."/>
            <person name="Yuan Q."/>
            <person name="Ouyang S."/>
            <person name="Liu J."/>
            <person name="Jones K.M."/>
            <person name="Gansberger K."/>
            <person name="Moffat K."/>
            <person name="Hill J."/>
            <person name="Bera J."/>
            <person name="Fadrosh D."/>
            <person name="Jin S."/>
            <person name="Johri S."/>
            <person name="Kim M."/>
            <person name="Overton L."/>
            <person name="Reardon M."/>
            <person name="Tsitrin T."/>
            <person name="Vuong H."/>
            <person name="Weaver B."/>
            <person name="Ciecko A."/>
            <person name="Tallon L."/>
            <person name="Jackson J."/>
            <person name="Pai G."/>
            <person name="Aken S.V."/>
            <person name="Utterback T."/>
            <person name="Reidmuller S."/>
            <person name="Feldblyum T."/>
            <person name="Hsiao J."/>
            <person name="Zismann V."/>
            <person name="Iobst S."/>
            <person name="de Vazeille A.R."/>
            <person name="Buell C.R."/>
            <person name="Ying K."/>
            <person name="Li Y."/>
            <person name="Lu T."/>
            <person name="Huang Y."/>
            <person name="Zhao Q."/>
            <person name="Feng Q."/>
            <person name="Zhang L."/>
            <person name="Zhu J."/>
            <person name="Weng Q."/>
            <person name="Mu J."/>
            <person name="Lu Y."/>
            <person name="Fan D."/>
            <person name="Liu Y."/>
            <person name="Guan J."/>
            <person name="Zhang Y."/>
            <person name="Yu S."/>
            <person name="Liu X."/>
            <person name="Zhang Y."/>
            <person name="Hong G."/>
            <person name="Han B."/>
            <person name="Choisne N."/>
            <person name="Demange N."/>
            <person name="Orjeda G."/>
            <person name="Samain S."/>
            <person name="Cattolico L."/>
            <person name="Pelletier E."/>
            <person name="Couloux A."/>
            <person name="Segurens B."/>
            <person name="Wincker P."/>
            <person name="D'Hont A."/>
            <person name="Scarpelli C."/>
            <person name="Weissenbach J."/>
            <person name="Salanoubat M."/>
            <person name="Quetier F."/>
            <person name="Yu Y."/>
            <person name="Kim H.R."/>
            <person name="Rambo T."/>
            <person name="Currie J."/>
            <person name="Collura K."/>
            <person name="Luo M."/>
            <person name="Yang T."/>
            <person name="Ammiraju J.S.S."/>
            <person name="Engler F."/>
            <person name="Soderlund C."/>
            <person name="Wing R.A."/>
            <person name="Palmer L.E."/>
            <person name="de la Bastide M."/>
            <person name="Spiegel L."/>
            <person name="Nascimento L."/>
            <person name="Zutavern T."/>
            <person name="O'Shaughnessy A."/>
            <person name="Dike S."/>
            <person name="Dedhia N."/>
            <person name="Preston R."/>
            <person name="Balija V."/>
            <person name="McCombie W.R."/>
            <person name="Chow T."/>
            <person name="Chen H."/>
            <person name="Chung M."/>
            <person name="Chen C."/>
            <person name="Shaw J."/>
            <person name="Wu H."/>
            <person name="Hsiao K."/>
            <person name="Chao Y."/>
            <person name="Chu M."/>
            <person name="Cheng C."/>
            <person name="Hour A."/>
            <person name="Lee P."/>
            <person name="Lin S."/>
            <person name="Lin Y."/>
            <person name="Liou J."/>
            <person name="Liu S."/>
            <person name="Hsing Y."/>
            <person name="Raghuvanshi S."/>
            <person name="Mohanty A."/>
            <person name="Bharti A.K."/>
            <person name="Gaur A."/>
            <person name="Gupta V."/>
            <person name="Kumar D."/>
            <person name="Ravi V."/>
            <person name="Vij S."/>
            <person name="Kapur A."/>
            <person name="Khurana P."/>
            <person name="Khurana P."/>
            <person name="Khurana J.P."/>
            <person name="Tyagi A.K."/>
            <person name="Gaikwad K."/>
            <person name="Singh A."/>
            <person name="Dalal V."/>
            <person name="Srivastava S."/>
            <person name="Dixit A."/>
            <person name="Pal A.K."/>
            <person name="Ghazi I.A."/>
            <person name="Yadav M."/>
            <person name="Pandit A."/>
            <person name="Bhargava A."/>
            <person name="Sureshbabu K."/>
            <person name="Batra K."/>
            <person name="Sharma T.R."/>
            <person name="Mohapatra T."/>
            <person name="Singh N.K."/>
            <person name="Messing J."/>
            <person name="Nelson A.B."/>
            <person name="Fuks G."/>
            <person name="Kavchok S."/>
            <person name="Keizer G."/>
            <person name="Linton E."/>
            <person name="Llaca V."/>
            <person name="Song R."/>
            <person name="Tanyolac B."/>
            <person name="Young S."/>
            <person name="Ho-Il K."/>
            <person name="Hahn J.H."/>
            <person name="Sangsakoo G."/>
            <person name="Vanavichit A."/>
            <person name="de Mattos Luiz.A.T."/>
            <person name="Zimmer P.D."/>
            <person name="Malone G."/>
            <person name="Dellagostin O."/>
            <person name="de Oliveira A.C."/>
            <person name="Bevan M."/>
            <person name="Bancroft I."/>
            <person name="Minx P."/>
            <person name="Cordum H."/>
            <person name="Wilson R."/>
            <person name="Cheng Z."/>
            <person name="Jin W."/>
            <person name="Jiang J."/>
            <person name="Leong S.A."/>
            <person name="Iwama H."/>
            <person name="Gojobori T."/>
            <person name="Itoh T."/>
            <person name="Niimura Y."/>
            <person name="Fujii Y."/>
            <person name="Habara T."/>
            <person name="Sakai H."/>
            <person name="Sato Y."/>
            <person name="Wilson G."/>
            <person name="Kumar K."/>
            <person name="McCouch S."/>
            <person name="Juretic N."/>
            <person name="Hoen D."/>
            <person name="Wright S."/>
            <person name="Bruskiewich R."/>
            <person name="Bureau T."/>
            <person name="Miyao A."/>
            <person name="Hirochika H."/>
            <person name="Nishikawa T."/>
            <person name="Kadowaki K."/>
            <person name="Sugiura M."/>
            <person name="Burr B."/>
            <person name="Sasaki T."/>
        </authorList>
    </citation>
    <scope>NUCLEOTIDE SEQUENCE [LARGE SCALE GENOMIC DNA]</scope>
    <source>
        <strain evidence="3">cv. Nipponbare</strain>
    </source>
</reference>
<keyword evidence="1" id="KW-1133">Transmembrane helix</keyword>
<accession>Q7XMS2</accession>
<dbReference type="Proteomes" id="UP000000763">
    <property type="component" value="Chromosome 4"/>
</dbReference>
<name>Q7XMS2_ORYSJ</name>
<proteinExistence type="predicted"/>
<dbReference type="AlphaFoldDB" id="Q7XMS2"/>
<protein>
    <submittedName>
        <fullName evidence="2">OSJNBa0029L02.15 protein</fullName>
    </submittedName>
</protein>
<gene>
    <name evidence="2" type="primary">OSJNBa0029L02.15</name>
</gene>
<organism evidence="2 3">
    <name type="scientific">Oryza sativa subsp. japonica</name>
    <name type="common">Rice</name>
    <dbReference type="NCBI Taxonomy" id="39947"/>
    <lineage>
        <taxon>Eukaryota</taxon>
        <taxon>Viridiplantae</taxon>
        <taxon>Streptophyta</taxon>
        <taxon>Embryophyta</taxon>
        <taxon>Tracheophyta</taxon>
        <taxon>Spermatophyta</taxon>
        <taxon>Magnoliopsida</taxon>
        <taxon>Liliopsida</taxon>
        <taxon>Poales</taxon>
        <taxon>Poaceae</taxon>
        <taxon>BOP clade</taxon>
        <taxon>Oryzoideae</taxon>
        <taxon>Oryzeae</taxon>
        <taxon>Oryzinae</taxon>
        <taxon>Oryza</taxon>
        <taxon>Oryza sativa</taxon>
    </lineage>
</organism>
<sequence length="105" mass="10955">MVTGGVAVPGWRRAGAADQVTGVVIFLVVMVVFFVVMEVDGGAIPLPSLPHSLFVSLTDLAEGAKAVAWPEGERAAAGGWWLFFSPKTFSQAGGYSAYEYGDAAC</sequence>
<evidence type="ECO:0000313" key="2">
    <source>
        <dbReference type="EMBL" id="CAE04474.3"/>
    </source>
</evidence>
<feature type="transmembrane region" description="Helical" evidence="1">
    <location>
        <begin position="20"/>
        <end position="39"/>
    </location>
</feature>